<accession>A0A085N2Y5</accession>
<dbReference type="PROSITE" id="PS50086">
    <property type="entry name" value="TBC_RABGAP"/>
    <property type="match status" value="1"/>
</dbReference>
<evidence type="ECO:0000256" key="1">
    <source>
        <dbReference type="ARBA" id="ARBA00004123"/>
    </source>
</evidence>
<organism evidence="9">
    <name type="scientific">Trichuris suis</name>
    <name type="common">pig whipworm</name>
    <dbReference type="NCBI Taxonomy" id="68888"/>
    <lineage>
        <taxon>Eukaryota</taxon>
        <taxon>Metazoa</taxon>
        <taxon>Ecdysozoa</taxon>
        <taxon>Nematoda</taxon>
        <taxon>Enoplea</taxon>
        <taxon>Dorylaimia</taxon>
        <taxon>Trichinellida</taxon>
        <taxon>Trichuridae</taxon>
        <taxon>Trichuris</taxon>
    </lineage>
</organism>
<dbReference type="InterPro" id="IPR035969">
    <property type="entry name" value="Rab-GAP_TBC_sf"/>
</dbReference>
<dbReference type="Proteomes" id="UP000030758">
    <property type="component" value="Unassembled WGS sequence"/>
</dbReference>
<dbReference type="SMART" id="SM00803">
    <property type="entry name" value="TAF"/>
    <property type="match status" value="1"/>
</dbReference>
<dbReference type="InterPro" id="IPR011442">
    <property type="entry name" value="TAF6_C"/>
</dbReference>
<dbReference type="GO" id="GO:0003713">
    <property type="term" value="F:transcription coactivator activity"/>
    <property type="evidence" value="ECO:0007669"/>
    <property type="project" value="TreeGrafter"/>
</dbReference>
<dbReference type="GO" id="GO:0046982">
    <property type="term" value="F:protein heterodimerization activity"/>
    <property type="evidence" value="ECO:0007669"/>
    <property type="project" value="InterPro"/>
</dbReference>
<comment type="similarity">
    <text evidence="2">Belongs to the TAF6 family.</text>
</comment>
<feature type="domain" description="Rab-GAP TBC" evidence="8">
    <location>
        <begin position="830"/>
        <end position="968"/>
    </location>
</feature>
<dbReference type="GO" id="GO:0000124">
    <property type="term" value="C:SAGA complex"/>
    <property type="evidence" value="ECO:0007669"/>
    <property type="project" value="InterPro"/>
</dbReference>
<evidence type="ECO:0000313" key="9">
    <source>
        <dbReference type="EMBL" id="KFD63831.1"/>
    </source>
</evidence>
<gene>
    <name evidence="9" type="ORF">M514_23979</name>
</gene>
<feature type="compositionally biased region" description="Gly residues" evidence="7">
    <location>
        <begin position="647"/>
        <end position="671"/>
    </location>
</feature>
<dbReference type="Gene3D" id="1.10.20.10">
    <property type="entry name" value="Histone, subunit A"/>
    <property type="match status" value="1"/>
</dbReference>
<dbReference type="InterPro" id="IPR037796">
    <property type="entry name" value="TAF6"/>
</dbReference>
<dbReference type="GO" id="GO:0051123">
    <property type="term" value="P:RNA polymerase II preinitiation complex assembly"/>
    <property type="evidence" value="ECO:0007669"/>
    <property type="project" value="TreeGrafter"/>
</dbReference>
<evidence type="ECO:0000256" key="5">
    <source>
        <dbReference type="ARBA" id="ARBA00023242"/>
    </source>
</evidence>
<protein>
    <recommendedName>
        <fullName evidence="6">Transcription initiation factor TFIID subunit 6</fullName>
    </recommendedName>
</protein>
<keyword evidence="3" id="KW-0805">Transcription regulation</keyword>
<evidence type="ECO:0000256" key="6">
    <source>
        <dbReference type="ARBA" id="ARBA00040091"/>
    </source>
</evidence>
<dbReference type="AlphaFoldDB" id="A0A085N2Y5"/>
<dbReference type="GO" id="GO:0005669">
    <property type="term" value="C:transcription factor TFIID complex"/>
    <property type="evidence" value="ECO:0007669"/>
    <property type="project" value="InterPro"/>
</dbReference>
<dbReference type="InterPro" id="IPR000195">
    <property type="entry name" value="Rab-GAP-TBC_dom"/>
</dbReference>
<evidence type="ECO:0000256" key="7">
    <source>
        <dbReference type="SAM" id="MobiDB-lite"/>
    </source>
</evidence>
<sequence length="968" mass="108198">MLLMMQFAWCAFQFVLMCIYNARPLVLDRTRELRPFRKPLADRLSDFHLKSSSSLRFVRLRLGLAVPVSGVASCAHSVSFVISFRGVCFRTNSSVDKLCLNSYYYVFWLDRHPATFFDPRRATMTENPVGSAVAKLMGFRKLSQAVMRELDGSVHCMLHEVIEAAKMFTENGKKQEVTCADVNHALKLKGQEPLNEFLSPSFCPFRLAVCESQPCGMSKDKVIDFDDIVQSPPPTTEAYKIKGHWLAIEGVQPLIPENPAPDSIELLPVVKLPHLEKNCEQDKELCLQRGVVQHKPGTGQQLYFNDLMASCIGKDESRRCEALQNIASMKGVECLLPRLSVFIKEGVVCSIAEANIIQLTYLMRMANALNSNLQVNMERFLHDILPAVLSCIVSRKLCLKTETGKQWGLRQYAGNLLIQLCRRYNSSTYCLQYRVTDFLAKRWLDESASMAMAFGALYTIGNMGHDAIRNVILPHLPAFGERVRVALSFSDEAERAGAEQVRRCLLQVLSKYVTELKRQPSTLEQYQQLFGVMHPSGLTSVESEPAISWIQIHAKKYDATGCSEMKKLVVDRERITYMELREIVKRTFDIQSDFVLFYLMPEGYGTTGRYLPILSEWDLNAAVFVSKAHTLILKVDVKPTETEREAGGVGSPDGCAGAGAGGAPSGAGAGAGEAPSGVGAGAGGAASGEQAVTPRLLLEPVFAPQPAWPLQVAFLLQQASVELVVHDPSFVSPLEDWEILDTDDFHLSCVSECETQKSQNAVTTDRSTIPVLFGFLVHDLLCLGRSGRPEVAPEALSKKPLTVSEFREFVDDEGRLMSQEQFRLRVYQGGCEKRLRATVWPLLLDVFPPGMNMVDRCSYLAVLSKRYINLRNAWCVYLRSHVVSEQVRWIINSIRRDVIRTDRMHPFYAGDEEHNPNLVSLFNVLATYALYHPEVNIDPSSTFSSLSSQSFNGARAHRTSRCSHANEK</sequence>
<dbReference type="InterPro" id="IPR004823">
    <property type="entry name" value="TAF_TATA-bd_Histone-like_dom"/>
</dbReference>
<dbReference type="SUPFAM" id="SSF48431">
    <property type="entry name" value="Lipovitellin-phosvitin complex, superhelical domain"/>
    <property type="match status" value="1"/>
</dbReference>
<name>A0A085N2Y5_9BILA</name>
<dbReference type="InterPro" id="IPR009072">
    <property type="entry name" value="Histone-fold"/>
</dbReference>
<keyword evidence="4" id="KW-0804">Transcription</keyword>
<dbReference type="Gene3D" id="1.10.8.270">
    <property type="entry name" value="putative rabgap domain of human tbc1 domain family member 14 like domains"/>
    <property type="match status" value="1"/>
</dbReference>
<dbReference type="FunFam" id="1.25.40.770:FF:000001">
    <property type="entry name" value="Transcription initiation factor TFIID subunit 6"/>
    <property type="match status" value="1"/>
</dbReference>
<keyword evidence="5" id="KW-0539">Nucleus</keyword>
<dbReference type="GO" id="GO:0046695">
    <property type="term" value="C:SLIK (SAGA-like) complex"/>
    <property type="evidence" value="ECO:0007669"/>
    <property type="project" value="InterPro"/>
</dbReference>
<evidence type="ECO:0000256" key="4">
    <source>
        <dbReference type="ARBA" id="ARBA00023163"/>
    </source>
</evidence>
<dbReference type="GO" id="GO:0016251">
    <property type="term" value="F:RNA polymerase II general transcription initiation factor activity"/>
    <property type="evidence" value="ECO:0007669"/>
    <property type="project" value="InterPro"/>
</dbReference>
<dbReference type="Gene3D" id="1.25.40.770">
    <property type="entry name" value="TAF6, C-terminal HEAT repeat domain"/>
    <property type="match status" value="1"/>
</dbReference>
<proteinExistence type="inferred from homology"/>
<dbReference type="SUPFAM" id="SSF47113">
    <property type="entry name" value="Histone-fold"/>
    <property type="match status" value="1"/>
</dbReference>
<comment type="subcellular location">
    <subcellularLocation>
        <location evidence="1">Nucleus</location>
    </subcellularLocation>
</comment>
<evidence type="ECO:0000259" key="8">
    <source>
        <dbReference type="PROSITE" id="PS50086"/>
    </source>
</evidence>
<dbReference type="InterPro" id="IPR011030">
    <property type="entry name" value="Lipovitellin_superhlx_dom"/>
</dbReference>
<dbReference type="PANTHER" id="PTHR10221">
    <property type="entry name" value="TRANSCRIPTION INITIATION FACTOR TFIID SUBUNIT 6"/>
    <property type="match status" value="1"/>
</dbReference>
<dbReference type="CDD" id="cd08050">
    <property type="entry name" value="TAF6C"/>
    <property type="match status" value="1"/>
</dbReference>
<dbReference type="InterPro" id="IPR046344">
    <property type="entry name" value="TAF6_C_sf"/>
</dbReference>
<dbReference type="EMBL" id="KL367565">
    <property type="protein sequence ID" value="KFD63831.1"/>
    <property type="molecule type" value="Genomic_DNA"/>
</dbReference>
<feature type="region of interest" description="Disordered" evidence="7">
    <location>
        <begin position="643"/>
        <end position="685"/>
    </location>
</feature>
<reference evidence="9" key="1">
    <citation type="journal article" date="2014" name="Nat. Genet.">
        <title>Genome and transcriptome of the porcine whipworm Trichuris suis.</title>
        <authorList>
            <person name="Jex A.R."/>
            <person name="Nejsum P."/>
            <person name="Schwarz E.M."/>
            <person name="Hu L."/>
            <person name="Young N.D."/>
            <person name="Hall R.S."/>
            <person name="Korhonen P.K."/>
            <person name="Liao S."/>
            <person name="Thamsborg S."/>
            <person name="Xia J."/>
            <person name="Xu P."/>
            <person name="Wang S."/>
            <person name="Scheerlinck J.P."/>
            <person name="Hofmann A."/>
            <person name="Sternberg P.W."/>
            <person name="Wang J."/>
            <person name="Gasser R.B."/>
        </authorList>
    </citation>
    <scope>NUCLEOTIDE SEQUENCE [LARGE SCALE GENOMIC DNA]</scope>
    <source>
        <strain evidence="9">DCEP-RM93F</strain>
    </source>
</reference>
<dbReference type="PANTHER" id="PTHR10221:SF9">
    <property type="entry name" value="TRANSCRIPTION INITIATION FACTOR TFIID SUBUNIT 6"/>
    <property type="match status" value="1"/>
</dbReference>
<evidence type="ECO:0000256" key="3">
    <source>
        <dbReference type="ARBA" id="ARBA00023015"/>
    </source>
</evidence>
<dbReference type="Pfam" id="PF07571">
    <property type="entry name" value="TAF6_C"/>
    <property type="match status" value="1"/>
</dbReference>
<dbReference type="CDD" id="cd22917">
    <property type="entry name" value="HFD_TAF6-like"/>
    <property type="match status" value="1"/>
</dbReference>
<evidence type="ECO:0000256" key="2">
    <source>
        <dbReference type="ARBA" id="ARBA00007688"/>
    </source>
</evidence>
<dbReference type="Pfam" id="PF02969">
    <property type="entry name" value="TAF"/>
    <property type="match status" value="1"/>
</dbReference>
<dbReference type="SUPFAM" id="SSF47923">
    <property type="entry name" value="Ypt/Rab-GAP domain of gyp1p"/>
    <property type="match status" value="1"/>
</dbReference>